<evidence type="ECO:0000256" key="1">
    <source>
        <dbReference type="SAM" id="MobiDB-lite"/>
    </source>
</evidence>
<dbReference type="Gene3D" id="3.30.1780.10">
    <property type="entry name" value="ornithine cyclodeaminase, domain 1"/>
    <property type="match status" value="1"/>
</dbReference>
<evidence type="ECO:0000313" key="2">
    <source>
        <dbReference type="EMBL" id="MCX4231265.1"/>
    </source>
</evidence>
<protein>
    <submittedName>
        <fullName evidence="2">Ornithine cyclodeaminase family protein</fullName>
    </submittedName>
</protein>
<sequence>MLELTDADVTGLLGKVDLVDVVREVFQAHADDRTVLPEESCLRWTNDQGESCRSLNMPGLVEIDGRRIAGTKIINASLGNPDRGLPRAGGIVLLFDITTARPVCSMDAARISAGRTAAVSVLAAELLWARPARSIGLIGAGALAEAHLDLALRRWPSVREVHLYDQVPDRALRLAERLGDTYRTVALDVVASAERAVRDAELVIPVTTTTTGYVRADWIAPGTVTVNVSLDDLLPEAFTAADQVIVDDWSLVAADTTRLLGRMHRSGDVLPPPRHRTPTGAGRPAPAVEVAAELCDLISGAATGRRSAEDRIVVNPFGMSLHDVAVAGRLFHDHYAHRATSTTSTSTTSTTSTTS</sequence>
<dbReference type="Gene3D" id="3.40.50.720">
    <property type="entry name" value="NAD(P)-binding Rossmann-like Domain"/>
    <property type="match status" value="1"/>
</dbReference>
<keyword evidence="3" id="KW-1185">Reference proteome</keyword>
<dbReference type="PANTHER" id="PTHR13812:SF19">
    <property type="entry name" value="KETIMINE REDUCTASE MU-CRYSTALLIN"/>
    <property type="match status" value="1"/>
</dbReference>
<dbReference type="InterPro" id="IPR003462">
    <property type="entry name" value="ODC_Mu_crystall"/>
</dbReference>
<gene>
    <name evidence="2" type="ORF">K3769_00450</name>
</gene>
<evidence type="ECO:0000313" key="3">
    <source>
        <dbReference type="Proteomes" id="UP001165590"/>
    </source>
</evidence>
<dbReference type="EMBL" id="JAIFZO010000001">
    <property type="protein sequence ID" value="MCX4231265.1"/>
    <property type="molecule type" value="Genomic_DNA"/>
</dbReference>
<dbReference type="InterPro" id="IPR023401">
    <property type="entry name" value="ODC_N"/>
</dbReference>
<organism evidence="2 3">
    <name type="scientific">Streptomyces ortus</name>
    <dbReference type="NCBI Taxonomy" id="2867268"/>
    <lineage>
        <taxon>Bacteria</taxon>
        <taxon>Bacillati</taxon>
        <taxon>Actinomycetota</taxon>
        <taxon>Actinomycetes</taxon>
        <taxon>Kitasatosporales</taxon>
        <taxon>Streptomycetaceae</taxon>
        <taxon>Streptomyces</taxon>
    </lineage>
</organism>
<dbReference type="InterPro" id="IPR036291">
    <property type="entry name" value="NAD(P)-bd_dom_sf"/>
</dbReference>
<dbReference type="PIRSF" id="PIRSF001439">
    <property type="entry name" value="CryM"/>
    <property type="match status" value="1"/>
</dbReference>
<feature type="region of interest" description="Disordered" evidence="1">
    <location>
        <begin position="264"/>
        <end position="284"/>
    </location>
</feature>
<proteinExistence type="predicted"/>
<comment type="caution">
    <text evidence="2">The sequence shown here is derived from an EMBL/GenBank/DDBJ whole genome shotgun (WGS) entry which is preliminary data.</text>
</comment>
<dbReference type="SUPFAM" id="SSF51735">
    <property type="entry name" value="NAD(P)-binding Rossmann-fold domains"/>
    <property type="match status" value="1"/>
</dbReference>
<dbReference type="PANTHER" id="PTHR13812">
    <property type="entry name" value="KETIMINE REDUCTASE MU-CRYSTALLIN"/>
    <property type="match status" value="1"/>
</dbReference>
<dbReference type="RefSeq" id="WP_267024390.1">
    <property type="nucleotide sequence ID" value="NZ_JAIFZO010000001.1"/>
</dbReference>
<dbReference type="Proteomes" id="UP001165590">
    <property type="component" value="Unassembled WGS sequence"/>
</dbReference>
<name>A0ABT3UUN6_9ACTN</name>
<accession>A0ABT3UUN6</accession>
<dbReference type="Pfam" id="PF02423">
    <property type="entry name" value="OCD_Mu_crystall"/>
    <property type="match status" value="1"/>
</dbReference>
<reference evidence="2" key="1">
    <citation type="journal article" date="2022" name="bioRxiv">
        <title>Discovery and biosynthetic assessment of Streptomyces ortus sp nov. isolated from a deep-sea sponge.</title>
        <authorList>
            <person name="Williams S.E."/>
        </authorList>
    </citation>
    <scope>NUCLEOTIDE SEQUENCE</scope>
    <source>
        <strain evidence="2">A15ISP2-DRY2</strain>
    </source>
</reference>